<sequence>MPYACAKPQVSQRLICCNQQLFSRGSQRCALFSQIYTVTCILESIKHPPAMSHTVTITRTTATTSGTPLFVNTGYLGTVPGLIKLAQLILGAACVGVVSYYFEPRYVKYNDQKPELFFLLISVAFLIGTFCLLLSCVMSFSTATMISKTLYEVVYHGIAFVLYLAAGLTLLIEVNHRRTGYRNDFEPYLAAAVMGLVMAILYLFSTFLANRSYRGL</sequence>
<dbReference type="InterPro" id="IPR008253">
    <property type="entry name" value="Marvel"/>
</dbReference>
<evidence type="ECO:0000256" key="1">
    <source>
        <dbReference type="ARBA" id="ARBA00004141"/>
    </source>
</evidence>
<evidence type="ECO:0000313" key="8">
    <source>
        <dbReference type="EMBL" id="CAH4032068.1"/>
    </source>
</evidence>
<evidence type="ECO:0000256" key="4">
    <source>
        <dbReference type="ARBA" id="ARBA00023136"/>
    </source>
</evidence>
<comment type="caution">
    <text evidence="8">The sequence shown here is derived from an EMBL/GenBank/DDBJ whole genome shotgun (WGS) entry which is preliminary data.</text>
</comment>
<dbReference type="Proteomes" id="UP001152562">
    <property type="component" value="Unassembled WGS sequence"/>
</dbReference>
<feature type="transmembrane region" description="Helical" evidence="6">
    <location>
        <begin position="188"/>
        <end position="209"/>
    </location>
</feature>
<organism evidence="8 9">
    <name type="scientific">Pieris brassicae</name>
    <name type="common">White butterfly</name>
    <name type="synonym">Large white butterfly</name>
    <dbReference type="NCBI Taxonomy" id="7116"/>
    <lineage>
        <taxon>Eukaryota</taxon>
        <taxon>Metazoa</taxon>
        <taxon>Ecdysozoa</taxon>
        <taxon>Arthropoda</taxon>
        <taxon>Hexapoda</taxon>
        <taxon>Insecta</taxon>
        <taxon>Pterygota</taxon>
        <taxon>Neoptera</taxon>
        <taxon>Endopterygota</taxon>
        <taxon>Lepidoptera</taxon>
        <taxon>Glossata</taxon>
        <taxon>Ditrysia</taxon>
        <taxon>Papilionoidea</taxon>
        <taxon>Pieridae</taxon>
        <taxon>Pierinae</taxon>
        <taxon>Pieris</taxon>
    </lineage>
</organism>
<feature type="transmembrane region" description="Helical" evidence="6">
    <location>
        <begin position="82"/>
        <end position="102"/>
    </location>
</feature>
<reference evidence="8" key="1">
    <citation type="submission" date="2022-05" db="EMBL/GenBank/DDBJ databases">
        <authorList>
            <person name="Okamura Y."/>
        </authorList>
    </citation>
    <scope>NUCLEOTIDE SEQUENCE</scope>
</reference>
<proteinExistence type="predicted"/>
<feature type="transmembrane region" description="Helical" evidence="6">
    <location>
        <begin position="117"/>
        <end position="141"/>
    </location>
</feature>
<keyword evidence="2 5" id="KW-0812">Transmembrane</keyword>
<evidence type="ECO:0000256" key="2">
    <source>
        <dbReference type="ARBA" id="ARBA00022692"/>
    </source>
</evidence>
<dbReference type="EMBL" id="CALOZG010000027">
    <property type="protein sequence ID" value="CAH4032068.1"/>
    <property type="molecule type" value="Genomic_DNA"/>
</dbReference>
<keyword evidence="4 5" id="KW-0472">Membrane</keyword>
<evidence type="ECO:0000256" key="5">
    <source>
        <dbReference type="PROSITE-ProRule" id="PRU00581"/>
    </source>
</evidence>
<evidence type="ECO:0000256" key="6">
    <source>
        <dbReference type="SAM" id="Phobius"/>
    </source>
</evidence>
<feature type="domain" description="MARVEL" evidence="7">
    <location>
        <begin position="75"/>
        <end position="214"/>
    </location>
</feature>
<keyword evidence="3 6" id="KW-1133">Transmembrane helix</keyword>
<protein>
    <recommendedName>
        <fullName evidence="7">MARVEL domain-containing protein</fullName>
    </recommendedName>
</protein>
<dbReference type="PANTHER" id="PTHR22776">
    <property type="entry name" value="MARVEL-CONTAINING POTENTIAL LIPID RAFT-ASSOCIATED PROTEIN"/>
    <property type="match status" value="1"/>
</dbReference>
<dbReference type="PROSITE" id="PS51225">
    <property type="entry name" value="MARVEL"/>
    <property type="match status" value="1"/>
</dbReference>
<dbReference type="PANTHER" id="PTHR22776:SF92">
    <property type="entry name" value="LD04844P"/>
    <property type="match status" value="1"/>
</dbReference>
<gene>
    <name evidence="8" type="ORF">PIBRA_LOCUS8503</name>
</gene>
<accession>A0A9P0XDD9</accession>
<evidence type="ECO:0000259" key="7">
    <source>
        <dbReference type="PROSITE" id="PS51225"/>
    </source>
</evidence>
<dbReference type="AlphaFoldDB" id="A0A9P0XDD9"/>
<name>A0A9P0XDD9_PIEBR</name>
<comment type="subcellular location">
    <subcellularLocation>
        <location evidence="1">Membrane</location>
        <topology evidence="1">Multi-pass membrane protein</topology>
    </subcellularLocation>
</comment>
<dbReference type="InterPro" id="IPR050578">
    <property type="entry name" value="MARVEL-CKLF_proteins"/>
</dbReference>
<keyword evidence="9" id="KW-1185">Reference proteome</keyword>
<evidence type="ECO:0000256" key="3">
    <source>
        <dbReference type="ARBA" id="ARBA00022989"/>
    </source>
</evidence>
<dbReference type="Pfam" id="PF01284">
    <property type="entry name" value="MARVEL"/>
    <property type="match status" value="1"/>
</dbReference>
<evidence type="ECO:0000313" key="9">
    <source>
        <dbReference type="Proteomes" id="UP001152562"/>
    </source>
</evidence>
<feature type="transmembrane region" description="Helical" evidence="6">
    <location>
        <begin position="153"/>
        <end position="172"/>
    </location>
</feature>
<dbReference type="GO" id="GO:0016020">
    <property type="term" value="C:membrane"/>
    <property type="evidence" value="ECO:0007669"/>
    <property type="project" value="UniProtKB-SubCell"/>
</dbReference>